<protein>
    <submittedName>
        <fullName evidence="2">Uncharacterized protein</fullName>
    </submittedName>
</protein>
<gene>
    <name evidence="2" type="ORF">NP493_64g06094</name>
</gene>
<proteinExistence type="predicted"/>
<dbReference type="Proteomes" id="UP001209878">
    <property type="component" value="Unassembled WGS sequence"/>
</dbReference>
<evidence type="ECO:0000313" key="3">
    <source>
        <dbReference type="Proteomes" id="UP001209878"/>
    </source>
</evidence>
<keyword evidence="3" id="KW-1185">Reference proteome</keyword>
<dbReference type="AlphaFoldDB" id="A0AAD9PAJ1"/>
<name>A0AAD9PAJ1_RIDPI</name>
<dbReference type="EMBL" id="JAODUO010000064">
    <property type="protein sequence ID" value="KAK2190971.1"/>
    <property type="molecule type" value="Genomic_DNA"/>
</dbReference>
<sequence>MIFSDKDMCVRLQTQGELAIGRSNRSFPIPDPDDDPHRLMVKMRSLEFQTKGGNTLSRVNWEERKAAAFHLDPWEADELEGIRAQGRRMWDNVPQMGTRVTVRAYLFARSGVITSLGDIRVDKGDVKIELEIDELQCVDCDGVQFVQIKATVTGSSSIVIRDKKTFGKILQFGGGASVWLPNKRFTGDDAKTKVDVRTERAADGANSAVVTVRLSLVPARHALYSLLVKPARATPPSASDPGDWADSTSHRHNSPGGAQLSQSAGRFAVVLCLCATIMFLW</sequence>
<reference evidence="2" key="1">
    <citation type="journal article" date="2023" name="Mol. Biol. Evol.">
        <title>Third-Generation Sequencing Reveals the Adaptive Role of the Epigenome in Three Deep-Sea Polychaetes.</title>
        <authorList>
            <person name="Perez M."/>
            <person name="Aroh O."/>
            <person name="Sun Y."/>
            <person name="Lan Y."/>
            <person name="Juniper S.K."/>
            <person name="Young C.R."/>
            <person name="Angers B."/>
            <person name="Qian P.Y."/>
        </authorList>
    </citation>
    <scope>NUCLEOTIDE SEQUENCE</scope>
    <source>
        <strain evidence="2">R07B-5</strain>
    </source>
</reference>
<evidence type="ECO:0000256" key="1">
    <source>
        <dbReference type="SAM" id="MobiDB-lite"/>
    </source>
</evidence>
<evidence type="ECO:0000313" key="2">
    <source>
        <dbReference type="EMBL" id="KAK2190971.1"/>
    </source>
</evidence>
<comment type="caution">
    <text evidence="2">The sequence shown here is derived from an EMBL/GenBank/DDBJ whole genome shotgun (WGS) entry which is preliminary data.</text>
</comment>
<organism evidence="2 3">
    <name type="scientific">Ridgeia piscesae</name>
    <name type="common">Tubeworm</name>
    <dbReference type="NCBI Taxonomy" id="27915"/>
    <lineage>
        <taxon>Eukaryota</taxon>
        <taxon>Metazoa</taxon>
        <taxon>Spiralia</taxon>
        <taxon>Lophotrochozoa</taxon>
        <taxon>Annelida</taxon>
        <taxon>Polychaeta</taxon>
        <taxon>Sedentaria</taxon>
        <taxon>Canalipalpata</taxon>
        <taxon>Sabellida</taxon>
        <taxon>Siboglinidae</taxon>
        <taxon>Ridgeia</taxon>
    </lineage>
</organism>
<accession>A0AAD9PAJ1</accession>
<feature type="region of interest" description="Disordered" evidence="1">
    <location>
        <begin position="232"/>
        <end position="260"/>
    </location>
</feature>